<evidence type="ECO:0000256" key="2">
    <source>
        <dbReference type="SAM" id="MobiDB-lite"/>
    </source>
</evidence>
<reference evidence="4" key="2">
    <citation type="submission" date="2008-08" db="EMBL/GenBank/DDBJ databases">
        <authorList>
            <consortium name="Diatom Consortium"/>
            <person name="Grigoriev I."/>
            <person name="Grimwood J."/>
            <person name="Kuo A."/>
            <person name="Otillar R.P."/>
            <person name="Salamov A."/>
            <person name="Detter J.C."/>
            <person name="Lindquist E."/>
            <person name="Shapiro H."/>
            <person name="Lucas S."/>
            <person name="Glavina del Rio T."/>
            <person name="Pitluck S."/>
            <person name="Rokhsar D."/>
            <person name="Bowler C."/>
        </authorList>
    </citation>
    <scope>GENOME REANNOTATION</scope>
    <source>
        <strain evidence="4">CCAP 1055/1</strain>
    </source>
</reference>
<dbReference type="EMBL" id="CM000621">
    <property type="protein sequence ID" value="EEC45117.1"/>
    <property type="molecule type" value="Genomic_DNA"/>
</dbReference>
<sequence length="652" mass="71960">MSTSSAQLITTPAVHLLPPPTDPEIIHTLRMLASPGSDNNNDDDDETSLASPTVEEWAPSSVVRIVAQETDTRVRHRKGAVTRATARSSLVTVTPTERSDTNLPTTPARVDPTKEASERAWASTEPQRMTTVPDDDSTLERSQGPRVRQAPTLTTTVTRASVSQRTKQDGRRSSTNGSFRPKVSVSRRRYSLPHKNRAPVDRRSSLDHNHRLDRTNSPLRPQNIFQTTGVSRRPNDYDRLLQMEISLRDAVPVRHQAPFQKGWSVEHGVRSPTVHRSTREQHHHKSWREDSPRNAQPKLVGGDTGTPVVPRGENAETFLSIPILAQSNDRPSNTHLPSPILGDIPQLVHQPSKTDGSHRNLPPSESSLGTVLRAKDTGSPTEEDVSTATTDVTLSTTSSSRAKESAPVETEPAPLAARAHSLLSQIKQRTVANKHRVSHIREHRRRTEVFEAELNRNKTKNGIESGDDAKPITAVVYAQRLFQTEGRLYRSQSEGLILKEAVLNLSSLLREKDDRLSRLEFHRAVRDEQIKASGMVHAAVCITELEQKLAECNLKISTLTATIDQQTAQNELYEARSKMAQHLNVDPECLSSIQKFLTKQDSDKSNDTLDETLSHASTPPPVARGASAAAESSTGSVTSSELTISPLRSDNV</sequence>
<dbReference type="Proteomes" id="UP000000759">
    <property type="component" value="Chromosome 19"/>
</dbReference>
<name>B7G856_PHATC</name>
<feature type="compositionally biased region" description="Low complexity" evidence="2">
    <location>
        <begin position="386"/>
        <end position="400"/>
    </location>
</feature>
<feature type="region of interest" description="Disordered" evidence="2">
    <location>
        <begin position="327"/>
        <end position="414"/>
    </location>
</feature>
<dbReference type="PaxDb" id="2850-Phatr48724"/>
<evidence type="ECO:0000313" key="4">
    <source>
        <dbReference type="Proteomes" id="UP000000759"/>
    </source>
</evidence>
<dbReference type="GeneID" id="7195192"/>
<dbReference type="RefSeq" id="XP_002183417.1">
    <property type="nucleotide sequence ID" value="XM_002183381.1"/>
</dbReference>
<dbReference type="InParanoid" id="B7G856"/>
<keyword evidence="4" id="KW-1185">Reference proteome</keyword>
<feature type="compositionally biased region" description="Polar residues" evidence="2">
    <location>
        <begin position="327"/>
        <end position="336"/>
    </location>
</feature>
<feature type="region of interest" description="Disordered" evidence="2">
    <location>
        <begin position="32"/>
        <end position="58"/>
    </location>
</feature>
<feature type="region of interest" description="Disordered" evidence="2">
    <location>
        <begin position="264"/>
        <end position="312"/>
    </location>
</feature>
<feature type="region of interest" description="Disordered" evidence="2">
    <location>
        <begin position="74"/>
        <end position="222"/>
    </location>
</feature>
<protein>
    <submittedName>
        <fullName evidence="3">Uncharacterized protein</fullName>
    </submittedName>
</protein>
<feature type="compositionally biased region" description="Basic residues" evidence="2">
    <location>
        <begin position="185"/>
        <end position="197"/>
    </location>
</feature>
<organism evidence="3 4">
    <name type="scientific">Phaeodactylum tricornutum (strain CCAP 1055/1)</name>
    <dbReference type="NCBI Taxonomy" id="556484"/>
    <lineage>
        <taxon>Eukaryota</taxon>
        <taxon>Sar</taxon>
        <taxon>Stramenopiles</taxon>
        <taxon>Ochrophyta</taxon>
        <taxon>Bacillariophyta</taxon>
        <taxon>Bacillariophyceae</taxon>
        <taxon>Bacillariophycidae</taxon>
        <taxon>Naviculales</taxon>
        <taxon>Phaeodactylaceae</taxon>
        <taxon>Phaeodactylum</taxon>
    </lineage>
</organism>
<feature type="compositionally biased region" description="Basic and acidic residues" evidence="2">
    <location>
        <begin position="198"/>
        <end position="214"/>
    </location>
</feature>
<feature type="compositionally biased region" description="Polar residues" evidence="2">
    <location>
        <begin position="151"/>
        <end position="165"/>
    </location>
</feature>
<reference evidence="3 4" key="1">
    <citation type="journal article" date="2008" name="Nature">
        <title>The Phaeodactylum genome reveals the evolutionary history of diatom genomes.</title>
        <authorList>
            <person name="Bowler C."/>
            <person name="Allen A.E."/>
            <person name="Badger J.H."/>
            <person name="Grimwood J."/>
            <person name="Jabbari K."/>
            <person name="Kuo A."/>
            <person name="Maheswari U."/>
            <person name="Martens C."/>
            <person name="Maumus F."/>
            <person name="Otillar R.P."/>
            <person name="Rayko E."/>
            <person name="Salamov A."/>
            <person name="Vandepoele K."/>
            <person name="Beszteri B."/>
            <person name="Gruber A."/>
            <person name="Heijde M."/>
            <person name="Katinka M."/>
            <person name="Mock T."/>
            <person name="Valentin K."/>
            <person name="Verret F."/>
            <person name="Berges J.A."/>
            <person name="Brownlee C."/>
            <person name="Cadoret J.P."/>
            <person name="Chiovitti A."/>
            <person name="Choi C.J."/>
            <person name="Coesel S."/>
            <person name="De Martino A."/>
            <person name="Detter J.C."/>
            <person name="Durkin C."/>
            <person name="Falciatore A."/>
            <person name="Fournet J."/>
            <person name="Haruta M."/>
            <person name="Huysman M.J."/>
            <person name="Jenkins B.D."/>
            <person name="Jiroutova K."/>
            <person name="Jorgensen R.E."/>
            <person name="Joubert Y."/>
            <person name="Kaplan A."/>
            <person name="Kroger N."/>
            <person name="Kroth P.G."/>
            <person name="La Roche J."/>
            <person name="Lindquist E."/>
            <person name="Lommer M."/>
            <person name="Martin-Jezequel V."/>
            <person name="Lopez P.J."/>
            <person name="Lucas S."/>
            <person name="Mangogna M."/>
            <person name="McGinnis K."/>
            <person name="Medlin L.K."/>
            <person name="Montsant A."/>
            <person name="Oudot-Le Secq M.P."/>
            <person name="Napoli C."/>
            <person name="Obornik M."/>
            <person name="Parker M.S."/>
            <person name="Petit J.L."/>
            <person name="Porcel B.M."/>
            <person name="Poulsen N."/>
            <person name="Robison M."/>
            <person name="Rychlewski L."/>
            <person name="Rynearson T.A."/>
            <person name="Schmutz J."/>
            <person name="Shapiro H."/>
            <person name="Siaut M."/>
            <person name="Stanley M."/>
            <person name="Sussman M.R."/>
            <person name="Taylor A.R."/>
            <person name="Vardi A."/>
            <person name="von Dassow P."/>
            <person name="Vyverman W."/>
            <person name="Willis A."/>
            <person name="Wyrwicz L.S."/>
            <person name="Rokhsar D.S."/>
            <person name="Weissenbach J."/>
            <person name="Armbrust E.V."/>
            <person name="Green B.R."/>
            <person name="Van de Peer Y."/>
            <person name="Grigoriev I.V."/>
        </authorList>
    </citation>
    <scope>NUCLEOTIDE SEQUENCE [LARGE SCALE GENOMIC DNA]</scope>
    <source>
        <strain evidence="3 4">CCAP 1055/1</strain>
    </source>
</reference>
<feature type="compositionally biased region" description="Polar residues" evidence="2">
    <location>
        <begin position="85"/>
        <end position="105"/>
    </location>
</feature>
<dbReference type="AlphaFoldDB" id="B7G856"/>
<gene>
    <name evidence="3" type="ORF">PHATRDRAFT_48724</name>
</gene>
<dbReference type="KEGG" id="pti:PHATRDRAFT_48724"/>
<evidence type="ECO:0000256" key="1">
    <source>
        <dbReference type="SAM" id="Coils"/>
    </source>
</evidence>
<feature type="compositionally biased region" description="Low complexity" evidence="2">
    <location>
        <begin position="623"/>
        <end position="641"/>
    </location>
</feature>
<accession>B7G856</accession>
<dbReference type="HOGENOM" id="CLU_420640_0_0_1"/>
<feature type="region of interest" description="Disordered" evidence="2">
    <location>
        <begin position="601"/>
        <end position="652"/>
    </location>
</feature>
<evidence type="ECO:0000313" key="3">
    <source>
        <dbReference type="EMBL" id="EEC45117.1"/>
    </source>
</evidence>
<proteinExistence type="predicted"/>
<keyword evidence="1" id="KW-0175">Coiled coil</keyword>
<feature type="compositionally biased region" description="Polar residues" evidence="2">
    <location>
        <begin position="642"/>
        <end position="652"/>
    </location>
</feature>
<feature type="coiled-coil region" evidence="1">
    <location>
        <begin position="542"/>
        <end position="576"/>
    </location>
</feature>